<organism evidence="1 2">
    <name type="scientific">Caerostris extrusa</name>
    <name type="common">Bark spider</name>
    <name type="synonym">Caerostris bankana</name>
    <dbReference type="NCBI Taxonomy" id="172846"/>
    <lineage>
        <taxon>Eukaryota</taxon>
        <taxon>Metazoa</taxon>
        <taxon>Ecdysozoa</taxon>
        <taxon>Arthropoda</taxon>
        <taxon>Chelicerata</taxon>
        <taxon>Arachnida</taxon>
        <taxon>Araneae</taxon>
        <taxon>Araneomorphae</taxon>
        <taxon>Entelegynae</taxon>
        <taxon>Araneoidea</taxon>
        <taxon>Araneidae</taxon>
        <taxon>Caerostris</taxon>
    </lineage>
</organism>
<dbReference type="AlphaFoldDB" id="A0AAV4VXW2"/>
<name>A0AAV4VXW2_CAEEX</name>
<protein>
    <submittedName>
        <fullName evidence="1">Uncharacterized protein</fullName>
    </submittedName>
</protein>
<keyword evidence="2" id="KW-1185">Reference proteome</keyword>
<gene>
    <name evidence="1" type="ORF">CEXT_485681</name>
</gene>
<proteinExistence type="predicted"/>
<dbReference type="EMBL" id="BPLR01015323">
    <property type="protein sequence ID" value="GIY75310.1"/>
    <property type="molecule type" value="Genomic_DNA"/>
</dbReference>
<comment type="caution">
    <text evidence="1">The sequence shown here is derived from an EMBL/GenBank/DDBJ whole genome shotgun (WGS) entry which is preliminary data.</text>
</comment>
<reference evidence="1 2" key="1">
    <citation type="submission" date="2021-06" db="EMBL/GenBank/DDBJ databases">
        <title>Caerostris extrusa draft genome.</title>
        <authorList>
            <person name="Kono N."/>
            <person name="Arakawa K."/>
        </authorList>
    </citation>
    <scope>NUCLEOTIDE SEQUENCE [LARGE SCALE GENOMIC DNA]</scope>
</reference>
<dbReference type="Proteomes" id="UP001054945">
    <property type="component" value="Unassembled WGS sequence"/>
</dbReference>
<sequence length="83" mass="9871">MTHVYIENPIFRQSKCDPIHRLKNMSHVKLLYWRCRTESDCQISLHTSSRRCLYRGTCNFCSDTITSRQTPDPEFKSFALQSR</sequence>
<evidence type="ECO:0000313" key="1">
    <source>
        <dbReference type="EMBL" id="GIY75310.1"/>
    </source>
</evidence>
<evidence type="ECO:0000313" key="2">
    <source>
        <dbReference type="Proteomes" id="UP001054945"/>
    </source>
</evidence>
<accession>A0AAV4VXW2</accession>